<dbReference type="EMBL" id="CACRXK020000435">
    <property type="protein sequence ID" value="CAB3981852.1"/>
    <property type="molecule type" value="Genomic_DNA"/>
</dbReference>
<organism evidence="1 2">
    <name type="scientific">Paramuricea clavata</name>
    <name type="common">Red gorgonian</name>
    <name type="synonym">Violescent sea-whip</name>
    <dbReference type="NCBI Taxonomy" id="317549"/>
    <lineage>
        <taxon>Eukaryota</taxon>
        <taxon>Metazoa</taxon>
        <taxon>Cnidaria</taxon>
        <taxon>Anthozoa</taxon>
        <taxon>Octocorallia</taxon>
        <taxon>Malacalcyonacea</taxon>
        <taxon>Plexauridae</taxon>
        <taxon>Paramuricea</taxon>
    </lineage>
</organism>
<dbReference type="Proteomes" id="UP001152795">
    <property type="component" value="Unassembled WGS sequence"/>
</dbReference>
<evidence type="ECO:0000313" key="2">
    <source>
        <dbReference type="Proteomes" id="UP001152795"/>
    </source>
</evidence>
<dbReference type="AlphaFoldDB" id="A0A6S7FZZ0"/>
<protein>
    <submittedName>
        <fullName evidence="1">Uncharacterized protein</fullName>
    </submittedName>
</protein>
<sequence>MKKQKKKKRKDDDYEYQSDDTVILETNTNNEPKQTIDVPPGREECPTLKRTDSIGIGAWLRFYNSFRKGKDIDTTHLAQLRNNMEFVSYCSTIAQRSAKRFTANGNHDSEMNELKQNLERFAENITNRLEVLNEEVINIKANKVYNSIAVLEDMVNDLKNEKANLINENTVLRETNETLRRHGMSDLKSKM</sequence>
<proteinExistence type="predicted"/>
<reference evidence="1" key="1">
    <citation type="submission" date="2020-04" db="EMBL/GenBank/DDBJ databases">
        <authorList>
            <person name="Alioto T."/>
            <person name="Alioto T."/>
            <person name="Gomez Garrido J."/>
        </authorList>
    </citation>
    <scope>NUCLEOTIDE SEQUENCE</scope>
    <source>
        <strain evidence="1">A484AB</strain>
    </source>
</reference>
<comment type="caution">
    <text evidence="1">The sequence shown here is derived from an EMBL/GenBank/DDBJ whole genome shotgun (WGS) entry which is preliminary data.</text>
</comment>
<gene>
    <name evidence="1" type="ORF">PACLA_8A022852</name>
</gene>
<keyword evidence="2" id="KW-1185">Reference proteome</keyword>
<name>A0A6S7FZZ0_PARCT</name>
<evidence type="ECO:0000313" key="1">
    <source>
        <dbReference type="EMBL" id="CAB3981852.1"/>
    </source>
</evidence>
<accession>A0A6S7FZZ0</accession>